<comment type="caution">
    <text evidence="1">The sequence shown here is derived from an EMBL/GenBank/DDBJ whole genome shotgun (WGS) entry which is preliminary data.</text>
</comment>
<evidence type="ECO:0000313" key="2">
    <source>
        <dbReference type="Proteomes" id="UP001231124"/>
    </source>
</evidence>
<organism evidence="1 2">
    <name type="scientific">Methylobacterium aerolatum</name>
    <dbReference type="NCBI Taxonomy" id="418708"/>
    <lineage>
        <taxon>Bacteria</taxon>
        <taxon>Pseudomonadati</taxon>
        <taxon>Pseudomonadota</taxon>
        <taxon>Alphaproteobacteria</taxon>
        <taxon>Hyphomicrobiales</taxon>
        <taxon>Methylobacteriaceae</taxon>
        <taxon>Methylobacterium</taxon>
    </lineage>
</organism>
<dbReference type="EMBL" id="JAUSVP010000001">
    <property type="protein sequence ID" value="MDQ0446031.1"/>
    <property type="molecule type" value="Genomic_DNA"/>
</dbReference>
<protein>
    <submittedName>
        <fullName evidence="1">Uncharacterized protein</fullName>
    </submittedName>
</protein>
<reference evidence="1 2" key="1">
    <citation type="submission" date="2023-07" db="EMBL/GenBank/DDBJ databases">
        <title>Genomic Encyclopedia of Type Strains, Phase IV (KMG-IV): sequencing the most valuable type-strain genomes for metagenomic binning, comparative biology and taxonomic classification.</title>
        <authorList>
            <person name="Goeker M."/>
        </authorList>
    </citation>
    <scope>NUCLEOTIDE SEQUENCE [LARGE SCALE GENOMIC DNA]</scope>
    <source>
        <strain evidence="1 2">DSM 19013</strain>
    </source>
</reference>
<dbReference type="Proteomes" id="UP001231124">
    <property type="component" value="Unassembled WGS sequence"/>
</dbReference>
<name>A0ABU0HUM5_9HYPH</name>
<accession>A0ABU0HUM5</accession>
<evidence type="ECO:0000313" key="1">
    <source>
        <dbReference type="EMBL" id="MDQ0446031.1"/>
    </source>
</evidence>
<keyword evidence="2" id="KW-1185">Reference proteome</keyword>
<proteinExistence type="predicted"/>
<sequence>MTIGKRRAAIVRFDGNAIAIGFSLPFCDGTFHPAIIV</sequence>
<gene>
    <name evidence="1" type="ORF">QO012_000509</name>
</gene>